<sequence length="366" mass="41348">MNPAHENQYTVTTGRRKFLYTAGLFGLALHFPLPSYPEILKGERMGIVVHSYGLRWNSKANSPVYPPFTNAMQLLEHCHSINAGGIQVGVNGWTREFATEIRQKSETLGLFLEGSIGLPKSESDLENFENQVIQAKAAGISILRTVCLGGRRYETFNSAEEFEAFRNSSIQSLQWAKEIVKKHKMKLAVENHKDWRAEEMVELIKLMDSEWVGVTLDFGNNISLLEDPTYVIRTLAPYAFSTHIKDMGVKANDNGFLLSEVPLGKGVVDLGQAVEILRKYNPGIKFNLEMITRDPLEIPYLKEKYWATFQDLPAKDLANIINIVKEKSYPGSLPTISNLSNEAQLALEEEHILQCLEYSRNNLKLI</sequence>
<keyword evidence="2" id="KW-0413">Isomerase</keyword>
<organism evidence="2 3">
    <name type="scientific">Shivajiella indica</name>
    <dbReference type="NCBI Taxonomy" id="872115"/>
    <lineage>
        <taxon>Bacteria</taxon>
        <taxon>Pseudomonadati</taxon>
        <taxon>Bacteroidota</taxon>
        <taxon>Cytophagia</taxon>
        <taxon>Cytophagales</taxon>
        <taxon>Cyclobacteriaceae</taxon>
        <taxon>Shivajiella</taxon>
    </lineage>
</organism>
<dbReference type="InterPro" id="IPR013022">
    <property type="entry name" value="Xyl_isomerase-like_TIM-brl"/>
</dbReference>
<name>A0ABW5B1Z7_9BACT</name>
<evidence type="ECO:0000313" key="3">
    <source>
        <dbReference type="Proteomes" id="UP001597414"/>
    </source>
</evidence>
<dbReference type="Pfam" id="PF01261">
    <property type="entry name" value="AP_endonuc_2"/>
    <property type="match status" value="1"/>
</dbReference>
<dbReference type="InterPro" id="IPR050312">
    <property type="entry name" value="IolE/XylAMocC-like"/>
</dbReference>
<proteinExistence type="predicted"/>
<dbReference type="InterPro" id="IPR036237">
    <property type="entry name" value="Xyl_isomerase-like_sf"/>
</dbReference>
<evidence type="ECO:0000259" key="1">
    <source>
        <dbReference type="Pfam" id="PF01261"/>
    </source>
</evidence>
<feature type="domain" description="Xylose isomerase-like TIM barrel" evidence="1">
    <location>
        <begin position="120"/>
        <end position="294"/>
    </location>
</feature>
<keyword evidence="3" id="KW-1185">Reference proteome</keyword>
<dbReference type="PANTHER" id="PTHR12110:SF53">
    <property type="entry name" value="BLR5974 PROTEIN"/>
    <property type="match status" value="1"/>
</dbReference>
<evidence type="ECO:0000313" key="2">
    <source>
        <dbReference type="EMBL" id="MFD2200092.1"/>
    </source>
</evidence>
<protein>
    <submittedName>
        <fullName evidence="2">Sugar phosphate isomerase/epimerase family protein</fullName>
    </submittedName>
</protein>
<gene>
    <name evidence="2" type="ORF">ACFSKV_00845</name>
</gene>
<comment type="caution">
    <text evidence="2">The sequence shown here is derived from an EMBL/GenBank/DDBJ whole genome shotgun (WGS) entry which is preliminary data.</text>
</comment>
<dbReference type="RefSeq" id="WP_380799643.1">
    <property type="nucleotide sequence ID" value="NZ_JBHUIV010000002.1"/>
</dbReference>
<dbReference type="EMBL" id="JBHUIV010000002">
    <property type="protein sequence ID" value="MFD2200092.1"/>
    <property type="molecule type" value="Genomic_DNA"/>
</dbReference>
<dbReference type="PANTHER" id="PTHR12110">
    <property type="entry name" value="HYDROXYPYRUVATE ISOMERASE"/>
    <property type="match status" value="1"/>
</dbReference>
<dbReference type="Proteomes" id="UP001597414">
    <property type="component" value="Unassembled WGS sequence"/>
</dbReference>
<accession>A0ABW5B1Z7</accession>
<reference evidence="3" key="1">
    <citation type="journal article" date="2019" name="Int. J. Syst. Evol. Microbiol.">
        <title>The Global Catalogue of Microorganisms (GCM) 10K type strain sequencing project: providing services to taxonomists for standard genome sequencing and annotation.</title>
        <authorList>
            <consortium name="The Broad Institute Genomics Platform"/>
            <consortium name="The Broad Institute Genome Sequencing Center for Infectious Disease"/>
            <person name="Wu L."/>
            <person name="Ma J."/>
        </authorList>
    </citation>
    <scope>NUCLEOTIDE SEQUENCE [LARGE SCALE GENOMIC DNA]</scope>
    <source>
        <strain evidence="3">KCTC 19812</strain>
    </source>
</reference>
<dbReference type="Gene3D" id="3.20.20.150">
    <property type="entry name" value="Divalent-metal-dependent TIM barrel enzymes"/>
    <property type="match status" value="1"/>
</dbReference>
<dbReference type="SUPFAM" id="SSF51658">
    <property type="entry name" value="Xylose isomerase-like"/>
    <property type="match status" value="1"/>
</dbReference>
<dbReference type="GO" id="GO:0016853">
    <property type="term" value="F:isomerase activity"/>
    <property type="evidence" value="ECO:0007669"/>
    <property type="project" value="UniProtKB-KW"/>
</dbReference>